<proteinExistence type="predicted"/>
<comment type="caution">
    <text evidence="1">The sequence shown here is derived from an EMBL/GenBank/DDBJ whole genome shotgun (WGS) entry which is preliminary data.</text>
</comment>
<evidence type="ECO:0000313" key="2">
    <source>
        <dbReference type="Proteomes" id="UP000325333"/>
    </source>
</evidence>
<protein>
    <submittedName>
        <fullName evidence="1">Uncharacterized protein</fullName>
    </submittedName>
</protein>
<evidence type="ECO:0000313" key="1">
    <source>
        <dbReference type="EMBL" id="KAA1057191.1"/>
    </source>
</evidence>
<gene>
    <name evidence="1" type="ORF">FH063_001359</name>
</gene>
<dbReference type="AlphaFoldDB" id="A0A5B0KZ06"/>
<organism evidence="1 2">
    <name type="scientific">Azospirillum argentinense</name>
    <dbReference type="NCBI Taxonomy" id="2970906"/>
    <lineage>
        <taxon>Bacteria</taxon>
        <taxon>Pseudomonadati</taxon>
        <taxon>Pseudomonadota</taxon>
        <taxon>Alphaproteobacteria</taxon>
        <taxon>Rhodospirillales</taxon>
        <taxon>Azospirillaceae</taxon>
        <taxon>Azospirillum</taxon>
    </lineage>
</organism>
<accession>A0A5B0KZ06</accession>
<dbReference type="RefSeq" id="WP_149648873.1">
    <property type="nucleotide sequence ID" value="NZ_VEWN01000002.1"/>
</dbReference>
<name>A0A5B0KZ06_9PROT</name>
<reference evidence="1 2" key="1">
    <citation type="submission" date="2019-07" db="EMBL/GenBank/DDBJ databases">
        <title>Genome sequencing of the stress-tolerant strain Azospirillum brasilense Az19.</title>
        <authorList>
            <person name="Maroniche G.A."/>
            <person name="Garcia J.E."/>
            <person name="Pagnussat L."/>
            <person name="Amenta M."/>
            <person name="Creus C.M."/>
        </authorList>
    </citation>
    <scope>NUCLEOTIDE SEQUENCE [LARGE SCALE GENOMIC DNA]</scope>
    <source>
        <strain evidence="1 2">Az19</strain>
    </source>
</reference>
<sequence length="79" mass="8823">MKIEDLNVVRETNDRMMHAAEFLGRVEAGKFDVRSCGYDIPLPNTHTDAIKALIIAGLRQQIADFRKALTDRGVVLPEA</sequence>
<dbReference type="Proteomes" id="UP000325333">
    <property type="component" value="Unassembled WGS sequence"/>
</dbReference>
<dbReference type="EMBL" id="VEWN01000002">
    <property type="protein sequence ID" value="KAA1057191.1"/>
    <property type="molecule type" value="Genomic_DNA"/>
</dbReference>